<dbReference type="GO" id="GO:0005737">
    <property type="term" value="C:cytoplasm"/>
    <property type="evidence" value="ECO:0007669"/>
    <property type="project" value="UniProtKB-SubCell"/>
</dbReference>
<protein>
    <recommendedName>
        <fullName evidence="3 10">Heme chaperone HemW</fullName>
    </recommendedName>
</protein>
<dbReference type="SMART" id="SM00729">
    <property type="entry name" value="Elp3"/>
    <property type="match status" value="1"/>
</dbReference>
<dbReference type="SFLD" id="SFLDS00029">
    <property type="entry name" value="Radical_SAM"/>
    <property type="match status" value="1"/>
</dbReference>
<evidence type="ECO:0000313" key="13">
    <source>
        <dbReference type="Proteomes" id="UP000286482"/>
    </source>
</evidence>
<evidence type="ECO:0000256" key="5">
    <source>
        <dbReference type="ARBA" id="ARBA00022691"/>
    </source>
</evidence>
<evidence type="ECO:0000256" key="4">
    <source>
        <dbReference type="ARBA" id="ARBA00022617"/>
    </source>
</evidence>
<comment type="cofactor">
    <cofactor evidence="1">
        <name>[4Fe-4S] cluster</name>
        <dbReference type="ChEBI" id="CHEBI:49883"/>
    </cofactor>
</comment>
<dbReference type="CDD" id="cd01335">
    <property type="entry name" value="Radical_SAM"/>
    <property type="match status" value="1"/>
</dbReference>
<dbReference type="GO" id="GO:0046872">
    <property type="term" value="F:metal ion binding"/>
    <property type="evidence" value="ECO:0007669"/>
    <property type="project" value="UniProtKB-UniRule"/>
</dbReference>
<dbReference type="PANTHER" id="PTHR13932:SF5">
    <property type="entry name" value="RADICAL S-ADENOSYL METHIONINE DOMAIN-CONTAINING PROTEIN 1, MITOCHONDRIAL"/>
    <property type="match status" value="1"/>
</dbReference>
<keyword evidence="10" id="KW-0963">Cytoplasm</keyword>
<dbReference type="Pfam" id="PF04055">
    <property type="entry name" value="Radical_SAM"/>
    <property type="match status" value="1"/>
</dbReference>
<dbReference type="SFLD" id="SFLDF00562">
    <property type="entry name" value="HemN-like__clustered_with_heat"/>
    <property type="match status" value="1"/>
</dbReference>
<dbReference type="NCBIfam" id="TIGR00539">
    <property type="entry name" value="hemN_rel"/>
    <property type="match status" value="1"/>
</dbReference>
<dbReference type="SFLD" id="SFLDF00288">
    <property type="entry name" value="HemN-like__clustered_with_nucl"/>
    <property type="match status" value="1"/>
</dbReference>
<evidence type="ECO:0000256" key="7">
    <source>
        <dbReference type="ARBA" id="ARBA00023004"/>
    </source>
</evidence>
<keyword evidence="10" id="KW-0004">4Fe-4S</keyword>
<dbReference type="AlphaFoldDB" id="A0A420E8D8"/>
<sequence length="382" mass="43497">MTSLPKLSLYVHIPWCVQKCPYCDFNSHGLKHKEFQQSEYVDALLEDLDFDIKRFNINRPLHSIFIGGGTPSLFDGQHIARLLQGIRQRIPLESDCEISLEANPGTAEAQRFQAYFEAGVNRLSIGVQSFNAQHLQKLGRIHDPIQASAAVKMAKDVGFKRLNIDIMHGLMQQDTSQALDDLRQAIALDPSHISWYQLTIEANTAFASKPPTLPDDDMLWDIFEQGRAMLSQAGYQQYEVSAFAKVDEQSRHNLNYWRFGDYLGIGCGAHGKISDVDLSVQRSEKIKHPKGYLAAGQDKTRQLKPVEQNELVFEFFLNRLRLFESIPFTDFENFCSLDRSHAQQLLHNSIDQGLIELTSDAWLLTPRGQLFVNEILQVFVDQ</sequence>
<comment type="similarity">
    <text evidence="2">Belongs to the anaerobic coproporphyrinogen-III oxidase family. HemW subfamily.</text>
</comment>
<dbReference type="GO" id="GO:0006779">
    <property type="term" value="P:porphyrin-containing compound biosynthetic process"/>
    <property type="evidence" value="ECO:0007669"/>
    <property type="project" value="InterPro"/>
</dbReference>
<dbReference type="InterPro" id="IPR006638">
    <property type="entry name" value="Elp3/MiaA/NifB-like_rSAM"/>
</dbReference>
<keyword evidence="6 10" id="KW-0479">Metal-binding</keyword>
<evidence type="ECO:0000313" key="12">
    <source>
        <dbReference type="EMBL" id="RKF15671.1"/>
    </source>
</evidence>
<dbReference type="InterPro" id="IPR058240">
    <property type="entry name" value="rSAM_sf"/>
</dbReference>
<dbReference type="GO" id="GO:0004109">
    <property type="term" value="F:coproporphyrinogen oxidase activity"/>
    <property type="evidence" value="ECO:0007669"/>
    <property type="project" value="InterPro"/>
</dbReference>
<dbReference type="InterPro" id="IPR007197">
    <property type="entry name" value="rSAM"/>
</dbReference>
<proteinExistence type="inferred from homology"/>
<dbReference type="SFLD" id="SFLDG01065">
    <property type="entry name" value="anaerobic_coproporphyrinogen-I"/>
    <property type="match status" value="1"/>
</dbReference>
<comment type="subcellular location">
    <subcellularLocation>
        <location evidence="10">Cytoplasm</location>
    </subcellularLocation>
</comment>
<keyword evidence="4 10" id="KW-0349">Heme</keyword>
<dbReference type="Proteomes" id="UP000286482">
    <property type="component" value="Unassembled WGS sequence"/>
</dbReference>
<dbReference type="Gene3D" id="3.20.20.70">
    <property type="entry name" value="Aldolase class I"/>
    <property type="match status" value="1"/>
</dbReference>
<evidence type="ECO:0000256" key="10">
    <source>
        <dbReference type="RuleBase" id="RU364116"/>
    </source>
</evidence>
<evidence type="ECO:0000259" key="11">
    <source>
        <dbReference type="PROSITE" id="PS51918"/>
    </source>
</evidence>
<organism evidence="12 13">
    <name type="scientific">Alginatibacterium sediminis</name>
    <dbReference type="NCBI Taxonomy" id="2164068"/>
    <lineage>
        <taxon>Bacteria</taxon>
        <taxon>Pseudomonadati</taxon>
        <taxon>Pseudomonadota</taxon>
        <taxon>Gammaproteobacteria</taxon>
        <taxon>Alteromonadales</taxon>
        <taxon>Alteromonadaceae</taxon>
        <taxon>Alginatibacterium</taxon>
    </lineage>
</organism>
<comment type="function">
    <text evidence="10">Probably acts as a heme chaperone, transferring heme to an unknown acceptor. Binds one molecule of heme per monomer, possibly covalently. Binds 1 [4Fe-4S] cluster. The cluster is coordinated with 3 cysteines and an exchangeable S-adenosyl-L-methionine.</text>
</comment>
<dbReference type="InterPro" id="IPR034505">
    <property type="entry name" value="Coproporphyrinogen-III_oxidase"/>
</dbReference>
<gene>
    <name evidence="12" type="primary">hemW</name>
    <name evidence="12" type="ORF">DBZ36_14905</name>
</gene>
<dbReference type="EMBL" id="RAQO01000008">
    <property type="protein sequence ID" value="RKF15671.1"/>
    <property type="molecule type" value="Genomic_DNA"/>
</dbReference>
<dbReference type="InterPro" id="IPR013785">
    <property type="entry name" value="Aldolase_TIM"/>
</dbReference>
<keyword evidence="7 10" id="KW-0408">Iron</keyword>
<dbReference type="OrthoDB" id="9808022at2"/>
<dbReference type="PROSITE" id="PS51918">
    <property type="entry name" value="RADICAL_SAM"/>
    <property type="match status" value="1"/>
</dbReference>
<keyword evidence="13" id="KW-1185">Reference proteome</keyword>
<evidence type="ECO:0000256" key="1">
    <source>
        <dbReference type="ARBA" id="ARBA00001966"/>
    </source>
</evidence>
<comment type="caution">
    <text evidence="12">The sequence shown here is derived from an EMBL/GenBank/DDBJ whole genome shotgun (WGS) entry which is preliminary data.</text>
</comment>
<evidence type="ECO:0000256" key="8">
    <source>
        <dbReference type="ARBA" id="ARBA00023014"/>
    </source>
</evidence>
<keyword evidence="5 10" id="KW-0949">S-adenosyl-L-methionine</keyword>
<dbReference type="SUPFAM" id="SSF102114">
    <property type="entry name" value="Radical SAM enzymes"/>
    <property type="match status" value="1"/>
</dbReference>
<evidence type="ECO:0000256" key="2">
    <source>
        <dbReference type="ARBA" id="ARBA00006100"/>
    </source>
</evidence>
<dbReference type="RefSeq" id="WP_120355757.1">
    <property type="nucleotide sequence ID" value="NZ_RAQO01000008.1"/>
</dbReference>
<keyword evidence="9 10" id="KW-0143">Chaperone</keyword>
<dbReference type="SFLD" id="SFLDG01082">
    <property type="entry name" value="B12-binding_domain_containing"/>
    <property type="match status" value="1"/>
</dbReference>
<accession>A0A420E8D8</accession>
<evidence type="ECO:0000256" key="3">
    <source>
        <dbReference type="ARBA" id="ARBA00017228"/>
    </source>
</evidence>
<keyword evidence="8 10" id="KW-0411">Iron-sulfur</keyword>
<reference evidence="12 13" key="1">
    <citation type="submission" date="2018-09" db="EMBL/GenBank/DDBJ databases">
        <authorList>
            <person name="Wang Z."/>
        </authorList>
    </citation>
    <scope>NUCLEOTIDE SEQUENCE [LARGE SCALE GENOMIC DNA]</scope>
    <source>
        <strain evidence="12 13">ALS 81</strain>
    </source>
</reference>
<feature type="domain" description="Radical SAM core" evidence="11">
    <location>
        <begin position="1"/>
        <end position="236"/>
    </location>
</feature>
<dbReference type="InterPro" id="IPR010723">
    <property type="entry name" value="HemN_C"/>
</dbReference>
<dbReference type="InterPro" id="IPR004559">
    <property type="entry name" value="HemW-like"/>
</dbReference>
<evidence type="ECO:0000256" key="6">
    <source>
        <dbReference type="ARBA" id="ARBA00022723"/>
    </source>
</evidence>
<dbReference type="Pfam" id="PF06969">
    <property type="entry name" value="HemN_C"/>
    <property type="match status" value="1"/>
</dbReference>
<evidence type="ECO:0000256" key="9">
    <source>
        <dbReference type="ARBA" id="ARBA00023186"/>
    </source>
</evidence>
<dbReference type="PANTHER" id="PTHR13932">
    <property type="entry name" value="COPROPORPHYRINIGEN III OXIDASE"/>
    <property type="match status" value="1"/>
</dbReference>
<dbReference type="GO" id="GO:0051539">
    <property type="term" value="F:4 iron, 4 sulfur cluster binding"/>
    <property type="evidence" value="ECO:0007669"/>
    <property type="project" value="UniProtKB-UniRule"/>
</dbReference>
<name>A0A420E8D8_9ALTE</name>